<proteinExistence type="inferred from homology"/>
<dbReference type="SUPFAM" id="SSF57667">
    <property type="entry name" value="beta-beta-alpha zinc fingers"/>
    <property type="match status" value="1"/>
</dbReference>
<dbReference type="InterPro" id="IPR052795">
    <property type="entry name" value="RREB1"/>
</dbReference>
<evidence type="ECO:0000259" key="13">
    <source>
        <dbReference type="PROSITE" id="PS50157"/>
    </source>
</evidence>
<reference evidence="14" key="1">
    <citation type="journal article" date="2016" name="Sci. Rep.">
        <title>Molecular characterization of firefly nuptial gifts: a multi-omics approach sheds light on postcopulatory sexual selection.</title>
        <authorList>
            <person name="Al-Wathiqui N."/>
            <person name="Fallon T.R."/>
            <person name="South A."/>
            <person name="Weng J.K."/>
            <person name="Lewis S.M."/>
        </authorList>
    </citation>
    <scope>NUCLEOTIDE SEQUENCE</scope>
</reference>
<dbReference type="Gene3D" id="3.30.160.60">
    <property type="entry name" value="Classic Zinc Finger"/>
    <property type="match status" value="2"/>
</dbReference>
<dbReference type="Pfam" id="PF00096">
    <property type="entry name" value="zf-C2H2"/>
    <property type="match status" value="2"/>
</dbReference>
<keyword evidence="11" id="KW-0539">Nucleus</keyword>
<sequence length="224" mass="25815">MLYELVCSECNISFPSASSLLQHFAQHANNESFDNEVTHNSTNCRKVDVPDLYPISTFKSKVKNEELPLAANCEVKNEPIDFCAITSDDLQSESDMANDTKSISDKVSRKYQCTYCQKSFGWSTDLKRHILIHTGERPFKCLECNSTFTRKFLLQKHQSKQHNFDYVTELTVGDDFHMPQLTPITLFKQKSRKQDKEKIKRKVLNTKSLHQSQTKIPDNLLCPT</sequence>
<dbReference type="GO" id="GO:0008270">
    <property type="term" value="F:zinc ion binding"/>
    <property type="evidence" value="ECO:0007669"/>
    <property type="project" value="UniProtKB-KW"/>
</dbReference>
<dbReference type="PROSITE" id="PS50157">
    <property type="entry name" value="ZINC_FINGER_C2H2_2"/>
    <property type="match status" value="3"/>
</dbReference>
<comment type="function">
    <text evidence="1">May be involved in transcriptional regulation.</text>
</comment>
<dbReference type="SMART" id="SM00355">
    <property type="entry name" value="ZnF_C2H2"/>
    <property type="match status" value="3"/>
</dbReference>
<evidence type="ECO:0000256" key="12">
    <source>
        <dbReference type="PROSITE-ProRule" id="PRU00042"/>
    </source>
</evidence>
<keyword evidence="5" id="KW-0677">Repeat</keyword>
<keyword evidence="8" id="KW-0805">Transcription regulation</keyword>
<evidence type="ECO:0000313" key="14">
    <source>
        <dbReference type="EMBL" id="JAV79662.1"/>
    </source>
</evidence>
<feature type="domain" description="C2H2-type" evidence="13">
    <location>
        <begin position="5"/>
        <end position="32"/>
    </location>
</feature>
<evidence type="ECO:0000256" key="5">
    <source>
        <dbReference type="ARBA" id="ARBA00022737"/>
    </source>
</evidence>
<evidence type="ECO:0000256" key="6">
    <source>
        <dbReference type="ARBA" id="ARBA00022771"/>
    </source>
</evidence>
<evidence type="ECO:0000256" key="10">
    <source>
        <dbReference type="ARBA" id="ARBA00023163"/>
    </source>
</evidence>
<dbReference type="EMBL" id="GEZM01042737">
    <property type="protein sequence ID" value="JAV79664.1"/>
    <property type="molecule type" value="Transcribed_RNA"/>
</dbReference>
<protein>
    <recommendedName>
        <fullName evidence="13">C2H2-type domain-containing protein</fullName>
    </recommendedName>
</protein>
<evidence type="ECO:0000256" key="1">
    <source>
        <dbReference type="ARBA" id="ARBA00003767"/>
    </source>
</evidence>
<reference evidence="15" key="3">
    <citation type="submission" date="2019-08" db="EMBL/GenBank/DDBJ databases">
        <authorList>
            <consortium name="Photinus pyralis genome working group"/>
            <person name="Fallon T.R."/>
            <person name="Sander Lower S.E."/>
            <person name="Weng J.-K."/>
        </authorList>
    </citation>
    <scope>NUCLEOTIDE SEQUENCE</scope>
    <source>
        <strain evidence="15">1611_PpyrPB1</strain>
        <tissue evidence="15">Whole body</tissue>
    </source>
</reference>
<accession>A0A1Y1M1A0</accession>
<keyword evidence="4" id="KW-0479">Metal-binding</keyword>
<dbReference type="FunFam" id="3.30.160.60:FF:000226">
    <property type="entry name" value="Zinc finger protein 236 variant"/>
    <property type="match status" value="1"/>
</dbReference>
<dbReference type="EMBL" id="GEZM01042739">
    <property type="protein sequence ID" value="JAV79660.1"/>
    <property type="molecule type" value="Transcribed_RNA"/>
</dbReference>
<evidence type="ECO:0000313" key="16">
    <source>
        <dbReference type="EMBL" id="KAB0798915.1"/>
    </source>
</evidence>
<dbReference type="PROSITE" id="PS00028">
    <property type="entry name" value="ZINC_FINGER_C2H2_1"/>
    <property type="match status" value="3"/>
</dbReference>
<comment type="similarity">
    <text evidence="3">Belongs to the krueppel C2H2-type zinc-finger protein family.</text>
</comment>
<keyword evidence="10" id="KW-0804">Transcription</keyword>
<evidence type="ECO:0000256" key="9">
    <source>
        <dbReference type="ARBA" id="ARBA00023125"/>
    </source>
</evidence>
<dbReference type="Pfam" id="PF12874">
    <property type="entry name" value="zf-met"/>
    <property type="match status" value="1"/>
</dbReference>
<evidence type="ECO:0000256" key="2">
    <source>
        <dbReference type="ARBA" id="ARBA00004123"/>
    </source>
</evidence>
<gene>
    <name evidence="15" type="ORF">PPYR_06772</name>
    <name evidence="16" type="ORF">PPYR_06795</name>
</gene>
<feature type="domain" description="C2H2-type" evidence="13">
    <location>
        <begin position="139"/>
        <end position="167"/>
    </location>
</feature>
<evidence type="ECO:0000313" key="17">
    <source>
        <dbReference type="Proteomes" id="UP000327044"/>
    </source>
</evidence>
<dbReference type="EMBL" id="VVIM01000005">
    <property type="protein sequence ID" value="KAB0798892.1"/>
    <property type="molecule type" value="Genomic_DNA"/>
</dbReference>
<dbReference type="PANTHER" id="PTHR46451:SF1">
    <property type="entry name" value="RAS-RESPONSIVE ELEMENT-BINDING PROTEIN 1"/>
    <property type="match status" value="1"/>
</dbReference>
<feature type="domain" description="C2H2-type" evidence="13">
    <location>
        <begin position="111"/>
        <end position="138"/>
    </location>
</feature>
<keyword evidence="9" id="KW-0238">DNA-binding</keyword>
<dbReference type="GO" id="GO:0001228">
    <property type="term" value="F:DNA-binding transcription activator activity, RNA polymerase II-specific"/>
    <property type="evidence" value="ECO:0007669"/>
    <property type="project" value="TreeGrafter"/>
</dbReference>
<keyword evidence="17" id="KW-1185">Reference proteome</keyword>
<evidence type="ECO:0000256" key="3">
    <source>
        <dbReference type="ARBA" id="ARBA00006991"/>
    </source>
</evidence>
<dbReference type="Proteomes" id="UP000327044">
    <property type="component" value="Unassembled WGS sequence"/>
</dbReference>
<comment type="subcellular location">
    <subcellularLocation>
        <location evidence="2">Nucleus</location>
    </subcellularLocation>
</comment>
<evidence type="ECO:0000313" key="15">
    <source>
        <dbReference type="EMBL" id="KAB0798892.1"/>
    </source>
</evidence>
<evidence type="ECO:0000256" key="4">
    <source>
        <dbReference type="ARBA" id="ARBA00022723"/>
    </source>
</evidence>
<name>A0A1Y1M1A0_PHOPY</name>
<reference evidence="15 17" key="2">
    <citation type="journal article" date="2018" name="Elife">
        <title>Firefly genomes illuminate parallel origins of bioluminescence in beetles.</title>
        <authorList>
            <person name="Fallon T.R."/>
            <person name="Lower S.E."/>
            <person name="Chang C.H."/>
            <person name="Bessho-Uehara M."/>
            <person name="Martin G.J."/>
            <person name="Bewick A.J."/>
            <person name="Behringer M."/>
            <person name="Debat H.J."/>
            <person name="Wong I."/>
            <person name="Day J.C."/>
            <person name="Suvorov A."/>
            <person name="Silva C.J."/>
            <person name="Stanger-Hall K.F."/>
            <person name="Hall D.W."/>
            <person name="Schmitz R.J."/>
            <person name="Nelson D.R."/>
            <person name="Lewis S.M."/>
            <person name="Shigenobu S."/>
            <person name="Bybee S.M."/>
            <person name="Larracuente A.M."/>
            <person name="Oba Y."/>
            <person name="Weng J.K."/>
        </authorList>
    </citation>
    <scope>NUCLEOTIDE SEQUENCE [LARGE SCALE GENOMIC DNA]</scope>
    <source>
        <strain evidence="15">1611_PpyrPB1</strain>
        <tissue evidence="15">Whole body</tissue>
    </source>
</reference>
<evidence type="ECO:0000256" key="7">
    <source>
        <dbReference type="ARBA" id="ARBA00022833"/>
    </source>
</evidence>
<evidence type="ECO:0000256" key="8">
    <source>
        <dbReference type="ARBA" id="ARBA00023015"/>
    </source>
</evidence>
<dbReference type="GO" id="GO:0005634">
    <property type="term" value="C:nucleus"/>
    <property type="evidence" value="ECO:0007669"/>
    <property type="project" value="UniProtKB-SubCell"/>
</dbReference>
<dbReference type="OrthoDB" id="6365676at2759"/>
<dbReference type="EMBL" id="VVIM01000005">
    <property type="protein sequence ID" value="KAB0798915.1"/>
    <property type="molecule type" value="Genomic_DNA"/>
</dbReference>
<dbReference type="InterPro" id="IPR013087">
    <property type="entry name" value="Znf_C2H2_type"/>
</dbReference>
<dbReference type="FunFam" id="3.30.160.60:FF:000624">
    <property type="entry name" value="zinc finger protein 697"/>
    <property type="match status" value="1"/>
</dbReference>
<dbReference type="EMBL" id="GEZM01042738">
    <property type="protein sequence ID" value="JAV79662.1"/>
    <property type="molecule type" value="Transcribed_RNA"/>
</dbReference>
<evidence type="ECO:0000256" key="11">
    <source>
        <dbReference type="ARBA" id="ARBA00023242"/>
    </source>
</evidence>
<dbReference type="PANTHER" id="PTHR46451">
    <property type="entry name" value="RAS-RESPONSIVE ELEMENT-BINDING PROTEIN 1"/>
    <property type="match status" value="1"/>
</dbReference>
<dbReference type="AlphaFoldDB" id="A0A1Y1M1A0"/>
<dbReference type="GO" id="GO:0000978">
    <property type="term" value="F:RNA polymerase II cis-regulatory region sequence-specific DNA binding"/>
    <property type="evidence" value="ECO:0007669"/>
    <property type="project" value="TreeGrafter"/>
</dbReference>
<dbReference type="InParanoid" id="A0A1Y1M1A0"/>
<keyword evidence="7" id="KW-0862">Zinc</keyword>
<organism evidence="14">
    <name type="scientific">Photinus pyralis</name>
    <name type="common">Common eastern firefly</name>
    <name type="synonym">Lampyris pyralis</name>
    <dbReference type="NCBI Taxonomy" id="7054"/>
    <lineage>
        <taxon>Eukaryota</taxon>
        <taxon>Metazoa</taxon>
        <taxon>Ecdysozoa</taxon>
        <taxon>Arthropoda</taxon>
        <taxon>Hexapoda</taxon>
        <taxon>Insecta</taxon>
        <taxon>Pterygota</taxon>
        <taxon>Neoptera</taxon>
        <taxon>Endopterygota</taxon>
        <taxon>Coleoptera</taxon>
        <taxon>Polyphaga</taxon>
        <taxon>Elateriformia</taxon>
        <taxon>Elateroidea</taxon>
        <taxon>Lampyridae</taxon>
        <taxon>Lampyrinae</taxon>
        <taxon>Photinus</taxon>
    </lineage>
</organism>
<dbReference type="InterPro" id="IPR036236">
    <property type="entry name" value="Znf_C2H2_sf"/>
</dbReference>
<keyword evidence="6 12" id="KW-0863">Zinc-finger</keyword>